<evidence type="ECO:0000256" key="3">
    <source>
        <dbReference type="ARBA" id="ARBA00022777"/>
    </source>
</evidence>
<evidence type="ECO:0000313" key="7">
    <source>
        <dbReference type="Proteomes" id="UP000064893"/>
    </source>
</evidence>
<accession>A0A0S2HZV7</accession>
<dbReference type="InterPro" id="IPR052028">
    <property type="entry name" value="HipA_Ser/Thr_kinase"/>
</dbReference>
<sequence>MIKAPNTNQIKVRLNDQVVGTLAITENGLAAFEYGAEFLQNGFSISPFYLPLRPGVFIAHREPFNGLFGAFNDSLPDVWGTLLTDRMLKKEGHNSYEINVLQRLALVGTTGNGALTYHPDWILEKNDKNIELAQIAGEVNRILQKEELSELGAIYQMAGSSGGARPKVTMKIDGEGWIIKFPAAPDPQNIGEIEYQYSLAAKKCGIEMTETRLFEGKYFGIKRFDKKENKRIHVHSASGLLYASHRFPSLDYTELIKATLALTKNMNEALKIFRQMVFNVLTFNKDDHAKNFSFIYQNSEWKVSPAYDLVLSQGFNGQHTTTIAGKGTPEKEDLFEVSKLTGLPTRKANKIYDEVFEGTQSLKKTYKLY</sequence>
<dbReference type="Gene3D" id="1.10.1070.20">
    <property type="match status" value="1"/>
</dbReference>
<dbReference type="KEGG" id="blq:L21SP5_01949"/>
<dbReference type="RefSeq" id="WP_057953031.1">
    <property type="nucleotide sequence ID" value="NZ_CP013118.1"/>
</dbReference>
<dbReference type="STRING" id="1307839.L21SP5_01949"/>
<dbReference type="InterPro" id="IPR012893">
    <property type="entry name" value="HipA-like_C"/>
</dbReference>
<dbReference type="AlphaFoldDB" id="A0A0S2HZV7"/>
<keyword evidence="2" id="KW-0808">Transferase</keyword>
<protein>
    <submittedName>
        <fullName evidence="6">Uncharacterized protein</fullName>
    </submittedName>
</protein>
<reference evidence="6 7" key="1">
    <citation type="submission" date="2015-11" db="EMBL/GenBank/DDBJ databases">
        <title>Description and complete genome sequence of a novel strain predominating in hypersaline microbial mats and representing a new family of the Bacteriodetes phylum.</title>
        <authorList>
            <person name="Spring S."/>
            <person name="Bunk B."/>
            <person name="Sproer C."/>
            <person name="Klenk H.-P."/>
        </authorList>
    </citation>
    <scope>NUCLEOTIDE SEQUENCE [LARGE SCALE GENOMIC DNA]</scope>
    <source>
        <strain evidence="6 7">L21-Spi-D4</strain>
    </source>
</reference>
<feature type="domain" description="HipA-like C-terminal" evidence="4">
    <location>
        <begin position="160"/>
        <end position="359"/>
    </location>
</feature>
<dbReference type="GO" id="GO:0004674">
    <property type="term" value="F:protein serine/threonine kinase activity"/>
    <property type="evidence" value="ECO:0007669"/>
    <property type="project" value="TreeGrafter"/>
</dbReference>
<gene>
    <name evidence="6" type="ORF">L21SP5_01949</name>
</gene>
<dbReference type="InterPro" id="IPR017508">
    <property type="entry name" value="HipA_N1"/>
</dbReference>
<dbReference type="Pfam" id="PF13657">
    <property type="entry name" value="Couple_hipA"/>
    <property type="match status" value="1"/>
</dbReference>
<evidence type="ECO:0000259" key="4">
    <source>
        <dbReference type="Pfam" id="PF07804"/>
    </source>
</evidence>
<proteinExistence type="inferred from homology"/>
<evidence type="ECO:0000256" key="1">
    <source>
        <dbReference type="ARBA" id="ARBA00010164"/>
    </source>
</evidence>
<keyword evidence="3" id="KW-0418">Kinase</keyword>
<dbReference type="Proteomes" id="UP000064893">
    <property type="component" value="Chromosome"/>
</dbReference>
<comment type="similarity">
    <text evidence="1">Belongs to the HipA Ser/Thr kinase family.</text>
</comment>
<name>A0A0S2HZV7_9BACT</name>
<dbReference type="Pfam" id="PF07804">
    <property type="entry name" value="HipA_C"/>
    <property type="match status" value="1"/>
</dbReference>
<dbReference type="PANTHER" id="PTHR37419:SF8">
    <property type="entry name" value="TOXIN YJJJ"/>
    <property type="match status" value="1"/>
</dbReference>
<keyword evidence="7" id="KW-1185">Reference proteome</keyword>
<feature type="domain" description="HipA N-terminal subdomain 1" evidence="5">
    <location>
        <begin position="11"/>
        <end position="117"/>
    </location>
</feature>
<dbReference type="EMBL" id="CP013118">
    <property type="protein sequence ID" value="ALO15588.1"/>
    <property type="molecule type" value="Genomic_DNA"/>
</dbReference>
<dbReference type="OrthoDB" id="9805913at2"/>
<evidence type="ECO:0000256" key="2">
    <source>
        <dbReference type="ARBA" id="ARBA00022679"/>
    </source>
</evidence>
<dbReference type="PANTHER" id="PTHR37419">
    <property type="entry name" value="SERINE/THREONINE-PROTEIN KINASE TOXIN HIPA"/>
    <property type="match status" value="1"/>
</dbReference>
<organism evidence="6 7">
    <name type="scientific">Salinivirga cyanobacteriivorans</name>
    <dbReference type="NCBI Taxonomy" id="1307839"/>
    <lineage>
        <taxon>Bacteria</taxon>
        <taxon>Pseudomonadati</taxon>
        <taxon>Bacteroidota</taxon>
        <taxon>Bacteroidia</taxon>
        <taxon>Bacteroidales</taxon>
        <taxon>Salinivirgaceae</taxon>
        <taxon>Salinivirga</taxon>
    </lineage>
</organism>
<evidence type="ECO:0000259" key="5">
    <source>
        <dbReference type="Pfam" id="PF13657"/>
    </source>
</evidence>
<dbReference type="GO" id="GO:0005829">
    <property type="term" value="C:cytosol"/>
    <property type="evidence" value="ECO:0007669"/>
    <property type="project" value="TreeGrafter"/>
</dbReference>
<evidence type="ECO:0000313" key="6">
    <source>
        <dbReference type="EMBL" id="ALO15588.1"/>
    </source>
</evidence>